<proteinExistence type="predicted"/>
<dbReference type="Proteomes" id="UP000232003">
    <property type="component" value="Chromosome"/>
</dbReference>
<name>A0A2K8SPG6_9NOSO</name>
<dbReference type="KEGG" id="nfl:COO91_03311"/>
<evidence type="ECO:0000313" key="1">
    <source>
        <dbReference type="EMBL" id="AUB37366.1"/>
    </source>
</evidence>
<dbReference type="AlphaFoldDB" id="A0A2K8SPG6"/>
<keyword evidence="2" id="KW-1185">Reference proteome</keyword>
<gene>
    <name evidence="1" type="ORF">COO91_03311</name>
</gene>
<dbReference type="EMBL" id="CP024785">
    <property type="protein sequence ID" value="AUB37366.1"/>
    <property type="molecule type" value="Genomic_DNA"/>
</dbReference>
<organism evidence="1 2">
    <name type="scientific">Nostoc flagelliforme CCNUN1</name>
    <dbReference type="NCBI Taxonomy" id="2038116"/>
    <lineage>
        <taxon>Bacteria</taxon>
        <taxon>Bacillati</taxon>
        <taxon>Cyanobacteriota</taxon>
        <taxon>Cyanophyceae</taxon>
        <taxon>Nostocales</taxon>
        <taxon>Nostocaceae</taxon>
        <taxon>Nostoc</taxon>
    </lineage>
</organism>
<protein>
    <submittedName>
        <fullName evidence="1">Uncharacterized protein</fullName>
    </submittedName>
</protein>
<accession>A0A2K8SPG6</accession>
<evidence type="ECO:0000313" key="2">
    <source>
        <dbReference type="Proteomes" id="UP000232003"/>
    </source>
</evidence>
<sequence length="48" mass="4976">MDEQGAGENPINKFICFETLFAFGMSVSFSPAPCSPAPLPLGQGAKTA</sequence>
<reference evidence="1 2" key="1">
    <citation type="submission" date="2017-11" db="EMBL/GenBank/DDBJ databases">
        <title>Complete genome of a free-living desiccation-tolerant cyanobacterium and its photosynthetic adaptation to extreme terrestrial habitat.</title>
        <authorList>
            <person name="Shang J."/>
        </authorList>
    </citation>
    <scope>NUCLEOTIDE SEQUENCE [LARGE SCALE GENOMIC DNA]</scope>
    <source>
        <strain evidence="1 2">CCNUN1</strain>
    </source>
</reference>